<evidence type="ECO:0000256" key="4">
    <source>
        <dbReference type="ARBA" id="ARBA00034247"/>
    </source>
</evidence>
<sequence>MDIIPIYNPKTLLALTSLLTVAMASVLQLMSLATIQRIAGISYWASGALLAAIASSLIVLRDAAPAWLTFTSANTTVMLAYSCFWIGSAKYFGQPINLKPWAVFFATTWLIQAYFTYGLESLRGRYISTTGFIFVASLMHAMVFAREIYRGHTVNKQLRIGTIFTGSCIVFSTLIFGARWVHAVVLPQDGHGILDTSLPQVLYLGAYSFGLLIMSIGFLLLVSEKIRRNFEDLAMTDALTGVSSRRAVIEAAHDLFQRSRRNERPFALMMLDLDHFKSVNDKYGHQIGDQVLQAFCRRIEVVLRSSDLLGRLGGEEFVVLMPDTNLGQAKELAERLLKTSSAVSDPQLPVLTASIGISEWRQHDRSLDELLGRADRALYAAKTEGRNRAVAD</sequence>
<dbReference type="EMBL" id="JACHLL010000002">
    <property type="protein sequence ID" value="MBB6340989.1"/>
    <property type="molecule type" value="Genomic_DNA"/>
</dbReference>
<feature type="transmembrane region" description="Helical" evidence="5">
    <location>
        <begin position="66"/>
        <end position="86"/>
    </location>
</feature>
<dbReference type="PANTHER" id="PTHR45138">
    <property type="entry name" value="REGULATORY COMPONENTS OF SENSORY TRANSDUCTION SYSTEM"/>
    <property type="match status" value="1"/>
</dbReference>
<dbReference type="CDD" id="cd01949">
    <property type="entry name" value="GGDEF"/>
    <property type="match status" value="1"/>
</dbReference>
<protein>
    <recommendedName>
        <fullName evidence="3">diguanylate cyclase</fullName>
        <ecNumber evidence="3">2.7.7.65</ecNumber>
    </recommendedName>
</protein>
<dbReference type="InterPro" id="IPR043128">
    <property type="entry name" value="Rev_trsase/Diguanyl_cyclase"/>
</dbReference>
<dbReference type="SUPFAM" id="SSF55073">
    <property type="entry name" value="Nucleotide cyclase"/>
    <property type="match status" value="1"/>
</dbReference>
<reference evidence="7 8" key="1">
    <citation type="submission" date="2020-08" db="EMBL/GenBank/DDBJ databases">
        <title>Functional genomics of gut bacteria from endangered species of beetles.</title>
        <authorList>
            <person name="Carlos-Shanley C."/>
        </authorList>
    </citation>
    <scope>NUCLEOTIDE SEQUENCE [LARGE SCALE GENOMIC DNA]</scope>
    <source>
        <strain evidence="7 8">S00202</strain>
    </source>
</reference>
<keyword evidence="5" id="KW-1133">Transmembrane helix</keyword>
<feature type="transmembrane region" description="Helical" evidence="5">
    <location>
        <begin position="12"/>
        <end position="29"/>
    </location>
</feature>
<feature type="domain" description="GGDEF" evidence="6">
    <location>
        <begin position="264"/>
        <end position="392"/>
    </location>
</feature>
<feature type="transmembrane region" description="Helical" evidence="5">
    <location>
        <begin position="41"/>
        <end position="60"/>
    </location>
</feature>
<evidence type="ECO:0000259" key="6">
    <source>
        <dbReference type="PROSITE" id="PS50887"/>
    </source>
</evidence>
<keyword evidence="5" id="KW-0812">Transmembrane</keyword>
<accession>A0A7X0BQH6</accession>
<gene>
    <name evidence="7" type="ORF">HNP49_001146</name>
</gene>
<dbReference type="RefSeq" id="WP_184681425.1">
    <property type="nucleotide sequence ID" value="NZ_JACHLL010000002.1"/>
</dbReference>
<evidence type="ECO:0000313" key="7">
    <source>
        <dbReference type="EMBL" id="MBB6340989.1"/>
    </source>
</evidence>
<dbReference type="PROSITE" id="PS50887">
    <property type="entry name" value="GGDEF"/>
    <property type="match status" value="1"/>
</dbReference>
<feature type="transmembrane region" description="Helical" evidence="5">
    <location>
        <begin position="158"/>
        <end position="181"/>
    </location>
</feature>
<comment type="catalytic activity">
    <reaction evidence="4">
        <text>2 GTP = 3',3'-c-di-GMP + 2 diphosphate</text>
        <dbReference type="Rhea" id="RHEA:24898"/>
        <dbReference type="ChEBI" id="CHEBI:33019"/>
        <dbReference type="ChEBI" id="CHEBI:37565"/>
        <dbReference type="ChEBI" id="CHEBI:58805"/>
        <dbReference type="EC" id="2.7.7.65"/>
    </reaction>
</comment>
<feature type="transmembrane region" description="Helical" evidence="5">
    <location>
        <begin position="127"/>
        <end position="146"/>
    </location>
</feature>
<dbReference type="EC" id="2.7.7.65" evidence="3"/>
<dbReference type="AlphaFoldDB" id="A0A7X0BQH6"/>
<dbReference type="FunFam" id="3.30.70.270:FF:000001">
    <property type="entry name" value="Diguanylate cyclase domain protein"/>
    <property type="match status" value="1"/>
</dbReference>
<feature type="transmembrane region" description="Helical" evidence="5">
    <location>
        <begin position="201"/>
        <end position="222"/>
    </location>
</feature>
<comment type="caution">
    <text evidence="7">The sequence shown here is derived from an EMBL/GenBank/DDBJ whole genome shotgun (WGS) entry which is preliminary data.</text>
</comment>
<dbReference type="Gene3D" id="3.30.70.270">
    <property type="match status" value="1"/>
</dbReference>
<dbReference type="GO" id="GO:0052621">
    <property type="term" value="F:diguanylate cyclase activity"/>
    <property type="evidence" value="ECO:0007669"/>
    <property type="project" value="UniProtKB-EC"/>
</dbReference>
<name>A0A7X0BQH6_9PSED</name>
<dbReference type="Pfam" id="PF00990">
    <property type="entry name" value="GGDEF"/>
    <property type="match status" value="1"/>
</dbReference>
<evidence type="ECO:0000256" key="2">
    <source>
        <dbReference type="ARBA" id="ARBA00004533"/>
    </source>
</evidence>
<dbReference type="SMART" id="SM00267">
    <property type="entry name" value="GGDEF"/>
    <property type="match status" value="1"/>
</dbReference>
<organism evidence="7 8">
    <name type="scientific">Pseudomonas fluvialis</name>
    <dbReference type="NCBI Taxonomy" id="1793966"/>
    <lineage>
        <taxon>Bacteria</taxon>
        <taxon>Pseudomonadati</taxon>
        <taxon>Pseudomonadota</taxon>
        <taxon>Gammaproteobacteria</taxon>
        <taxon>Pseudomonadales</taxon>
        <taxon>Pseudomonadaceae</taxon>
        <taxon>Pseudomonas</taxon>
    </lineage>
</organism>
<keyword evidence="5" id="KW-0472">Membrane</keyword>
<proteinExistence type="predicted"/>
<dbReference type="InterPro" id="IPR000160">
    <property type="entry name" value="GGDEF_dom"/>
</dbReference>
<dbReference type="InterPro" id="IPR029787">
    <property type="entry name" value="Nucleotide_cyclase"/>
</dbReference>
<evidence type="ECO:0000256" key="3">
    <source>
        <dbReference type="ARBA" id="ARBA00012528"/>
    </source>
</evidence>
<dbReference type="GO" id="GO:0005886">
    <property type="term" value="C:plasma membrane"/>
    <property type="evidence" value="ECO:0007669"/>
    <property type="project" value="UniProtKB-SubCell"/>
</dbReference>
<dbReference type="PANTHER" id="PTHR45138:SF9">
    <property type="entry name" value="DIGUANYLATE CYCLASE DGCM-RELATED"/>
    <property type="match status" value="1"/>
</dbReference>
<dbReference type="Proteomes" id="UP000557193">
    <property type="component" value="Unassembled WGS sequence"/>
</dbReference>
<comment type="subcellular location">
    <subcellularLocation>
        <location evidence="2">Cell inner membrane</location>
    </subcellularLocation>
</comment>
<keyword evidence="8" id="KW-1185">Reference proteome</keyword>
<evidence type="ECO:0000313" key="8">
    <source>
        <dbReference type="Proteomes" id="UP000557193"/>
    </source>
</evidence>
<dbReference type="NCBIfam" id="TIGR00254">
    <property type="entry name" value="GGDEF"/>
    <property type="match status" value="1"/>
</dbReference>
<dbReference type="InterPro" id="IPR050469">
    <property type="entry name" value="Diguanylate_Cyclase"/>
</dbReference>
<evidence type="ECO:0000256" key="5">
    <source>
        <dbReference type="SAM" id="Phobius"/>
    </source>
</evidence>
<evidence type="ECO:0000256" key="1">
    <source>
        <dbReference type="ARBA" id="ARBA00001946"/>
    </source>
</evidence>
<comment type="cofactor">
    <cofactor evidence="1">
        <name>Mg(2+)</name>
        <dbReference type="ChEBI" id="CHEBI:18420"/>
    </cofactor>
</comment>